<evidence type="ECO:0000256" key="1">
    <source>
        <dbReference type="SAM" id="MobiDB-lite"/>
    </source>
</evidence>
<protein>
    <recommendedName>
        <fullName evidence="4">Retrotransposon gag domain-containing protein</fullName>
    </recommendedName>
</protein>
<proteinExistence type="predicted"/>
<name>A0ABD1VXP4_9LAMI</name>
<reference evidence="3" key="1">
    <citation type="submission" date="2024-07" db="EMBL/GenBank/DDBJ databases">
        <title>Two chromosome-level genome assemblies of Korean endemic species Abeliophyllum distichum and Forsythia ovata (Oleaceae).</title>
        <authorList>
            <person name="Jang H."/>
        </authorList>
    </citation>
    <scope>NUCLEOTIDE SEQUENCE [LARGE SCALE GENOMIC DNA]</scope>
</reference>
<dbReference type="EMBL" id="JBFOLK010000001">
    <property type="protein sequence ID" value="KAL2542050.1"/>
    <property type="molecule type" value="Genomic_DNA"/>
</dbReference>
<evidence type="ECO:0000313" key="3">
    <source>
        <dbReference type="Proteomes" id="UP001604336"/>
    </source>
</evidence>
<keyword evidence="3" id="KW-1185">Reference proteome</keyword>
<dbReference type="AlphaFoldDB" id="A0ABD1VXP4"/>
<dbReference type="PANTHER" id="PTHR33223:SF10">
    <property type="entry name" value="AMINOTRANSFERASE-LIKE PLANT MOBILE DOMAIN-CONTAINING PROTEIN"/>
    <property type="match status" value="1"/>
</dbReference>
<organism evidence="2 3">
    <name type="scientific">Abeliophyllum distichum</name>
    <dbReference type="NCBI Taxonomy" id="126358"/>
    <lineage>
        <taxon>Eukaryota</taxon>
        <taxon>Viridiplantae</taxon>
        <taxon>Streptophyta</taxon>
        <taxon>Embryophyta</taxon>
        <taxon>Tracheophyta</taxon>
        <taxon>Spermatophyta</taxon>
        <taxon>Magnoliopsida</taxon>
        <taxon>eudicotyledons</taxon>
        <taxon>Gunneridae</taxon>
        <taxon>Pentapetalae</taxon>
        <taxon>asterids</taxon>
        <taxon>lamiids</taxon>
        <taxon>Lamiales</taxon>
        <taxon>Oleaceae</taxon>
        <taxon>Forsythieae</taxon>
        <taxon>Abeliophyllum</taxon>
    </lineage>
</organism>
<sequence length="191" mass="22164">MNVPLPLKFKEPIGDFDGTTYPIDHIQALQDWVRLHGWPDAIACRAFLMMLQKDAREWFDTLSPRLISSFLNFANKFAISFSSSARKKKTAMGLMQPSVIIALLSGLRNQIFRASLSKKLFESMTELFRRGDEYIDQEKVMKATRSDRDIYDRRNKKRRREEPSLSKQNTHGAAEYRYRPMAKAVNAITQI</sequence>
<dbReference type="PANTHER" id="PTHR33223">
    <property type="entry name" value="CCHC-TYPE DOMAIN-CONTAINING PROTEIN"/>
    <property type="match status" value="1"/>
</dbReference>
<feature type="region of interest" description="Disordered" evidence="1">
    <location>
        <begin position="146"/>
        <end position="173"/>
    </location>
</feature>
<evidence type="ECO:0000313" key="2">
    <source>
        <dbReference type="EMBL" id="KAL2542050.1"/>
    </source>
</evidence>
<comment type="caution">
    <text evidence="2">The sequence shown here is derived from an EMBL/GenBank/DDBJ whole genome shotgun (WGS) entry which is preliminary data.</text>
</comment>
<dbReference type="Proteomes" id="UP001604336">
    <property type="component" value="Unassembled WGS sequence"/>
</dbReference>
<gene>
    <name evidence="2" type="ORF">Adt_03028</name>
</gene>
<accession>A0ABD1VXP4</accession>
<evidence type="ECO:0008006" key="4">
    <source>
        <dbReference type="Google" id="ProtNLM"/>
    </source>
</evidence>